<dbReference type="NCBIfam" id="NF009020">
    <property type="entry name" value="PRK12356.1"/>
    <property type="match status" value="1"/>
</dbReference>
<comment type="similarity">
    <text evidence="1 5">Belongs to the glutaminase family.</text>
</comment>
<sequence length="348" mass="36983">MKKNAKPIPFIVLLISIVFSNTVLAQKAKSPVAPDYERLEQILKDAHQKFAADKSGSPADYIPELAKVDPELFGICVVTVDGKVFSVGDVNHTFSIQSISKVYTLAMIMDQMGQQAILDKLGAEPTGLPFNSVTAIEQQPTRVGNPLVNAGAIATTSLLDGESEKEKWEEILAFYSACAGNELTILNDVYESEAATNGRNQAIARLLQAYGVMYNDPEEAVDLYTKQCSVGANTEQLAAMGATLAADGTNPFTGENVISPDNVPHILSIMLSCGMYDYSGTWSYITGLPAKSGVGGGIVAIVPGKGAIAAFSPRVDAAGNSVRAQKAIAYISKQLQINIFDPQSVGVE</sequence>
<organism evidence="7 8">
    <name type="scientific">Carboxylicivirga marina</name>
    <dbReference type="NCBI Taxonomy" id="2800988"/>
    <lineage>
        <taxon>Bacteria</taxon>
        <taxon>Pseudomonadati</taxon>
        <taxon>Bacteroidota</taxon>
        <taxon>Bacteroidia</taxon>
        <taxon>Marinilabiliales</taxon>
        <taxon>Marinilabiliaceae</taxon>
        <taxon>Carboxylicivirga</taxon>
    </lineage>
</organism>
<dbReference type="PANTHER" id="PTHR12544">
    <property type="entry name" value="GLUTAMINASE"/>
    <property type="match status" value="1"/>
</dbReference>
<keyword evidence="8" id="KW-1185">Reference proteome</keyword>
<keyword evidence="5" id="KW-0007">Acetylation</keyword>
<dbReference type="HAMAP" id="MF_00313">
    <property type="entry name" value="Glutaminase"/>
    <property type="match status" value="1"/>
</dbReference>
<evidence type="ECO:0000313" key="8">
    <source>
        <dbReference type="Proteomes" id="UP000605676"/>
    </source>
</evidence>
<feature type="binding site" evidence="5">
    <location>
        <position position="193"/>
    </location>
    <ligand>
        <name>substrate</name>
    </ligand>
</feature>
<keyword evidence="6" id="KW-0732">Signal</keyword>
<evidence type="ECO:0000313" key="7">
    <source>
        <dbReference type="EMBL" id="MBK3516550.1"/>
    </source>
</evidence>
<comment type="caution">
    <text evidence="7">The sequence shown here is derived from an EMBL/GenBank/DDBJ whole genome shotgun (WGS) entry which is preliminary data.</text>
</comment>
<evidence type="ECO:0000256" key="4">
    <source>
        <dbReference type="ARBA" id="ARBA00049534"/>
    </source>
</evidence>
<gene>
    <name evidence="5 7" type="primary">glsA</name>
    <name evidence="7" type="ORF">JIV24_04290</name>
</gene>
<feature type="binding site" evidence="5">
    <location>
        <position position="98"/>
    </location>
    <ligand>
        <name>substrate</name>
    </ligand>
</feature>
<dbReference type="NCBIfam" id="TIGR03814">
    <property type="entry name" value="Gln_ase"/>
    <property type="match status" value="1"/>
</dbReference>
<accession>A0ABS1HFU7</accession>
<evidence type="ECO:0000256" key="3">
    <source>
        <dbReference type="ARBA" id="ARBA00022801"/>
    </source>
</evidence>
<evidence type="ECO:0000256" key="5">
    <source>
        <dbReference type="HAMAP-Rule" id="MF_00313"/>
    </source>
</evidence>
<dbReference type="EC" id="3.5.1.2" evidence="2 5"/>
<dbReference type="Proteomes" id="UP000605676">
    <property type="component" value="Unassembled WGS sequence"/>
</dbReference>
<dbReference type="InterPro" id="IPR012338">
    <property type="entry name" value="Beta-lactam/transpept-like"/>
</dbReference>
<feature type="binding site" evidence="5">
    <location>
        <position position="224"/>
    </location>
    <ligand>
        <name>substrate</name>
    </ligand>
</feature>
<feature type="binding site" evidence="5">
    <location>
        <position position="276"/>
    </location>
    <ligand>
        <name>substrate</name>
    </ligand>
</feature>
<feature type="signal peptide" evidence="6">
    <location>
        <begin position="1"/>
        <end position="25"/>
    </location>
</feature>
<reference evidence="7 8" key="1">
    <citation type="submission" date="2021-01" db="EMBL/GenBank/DDBJ databases">
        <title>Carboxyliciviraga sp.nov., isolated from coastal sediments.</title>
        <authorList>
            <person name="Lu D."/>
            <person name="Zhang T."/>
        </authorList>
    </citation>
    <scope>NUCLEOTIDE SEQUENCE [LARGE SCALE GENOMIC DNA]</scope>
    <source>
        <strain evidence="7 8">N1Y132</strain>
    </source>
</reference>
<dbReference type="SUPFAM" id="SSF56601">
    <property type="entry name" value="beta-lactamase/transpeptidase-like"/>
    <property type="match status" value="1"/>
</dbReference>
<comment type="catalytic activity">
    <reaction evidence="4 5">
        <text>L-glutamine + H2O = L-glutamate + NH4(+)</text>
        <dbReference type="Rhea" id="RHEA:15889"/>
        <dbReference type="ChEBI" id="CHEBI:15377"/>
        <dbReference type="ChEBI" id="CHEBI:28938"/>
        <dbReference type="ChEBI" id="CHEBI:29985"/>
        <dbReference type="ChEBI" id="CHEBI:58359"/>
        <dbReference type="EC" id="3.5.1.2"/>
    </reaction>
</comment>
<dbReference type="Pfam" id="PF04960">
    <property type="entry name" value="Glutaminase"/>
    <property type="match status" value="1"/>
</dbReference>
<keyword evidence="3 5" id="KW-0378">Hydrolase</keyword>
<dbReference type="RefSeq" id="WP_200463781.1">
    <property type="nucleotide sequence ID" value="NZ_JAENRR010000007.1"/>
</dbReference>
<protein>
    <recommendedName>
        <fullName evidence="2 5">Glutaminase</fullName>
        <ecNumber evidence="2 5">3.5.1.2</ecNumber>
    </recommendedName>
</protein>
<dbReference type="PANTHER" id="PTHR12544:SF48">
    <property type="entry name" value="GLUTAMINASE 1"/>
    <property type="match status" value="1"/>
</dbReference>
<dbReference type="Gene3D" id="3.40.710.10">
    <property type="entry name" value="DD-peptidase/beta-lactamase superfamily"/>
    <property type="match status" value="1"/>
</dbReference>
<comment type="subunit">
    <text evidence="5">Homotetramer.</text>
</comment>
<dbReference type="EMBL" id="JAENRR010000007">
    <property type="protein sequence ID" value="MBK3516550.1"/>
    <property type="molecule type" value="Genomic_DNA"/>
</dbReference>
<evidence type="ECO:0000256" key="1">
    <source>
        <dbReference type="ARBA" id="ARBA00011076"/>
    </source>
</evidence>
<name>A0ABS1HFU7_9BACT</name>
<evidence type="ECO:0000256" key="6">
    <source>
        <dbReference type="SAM" id="SignalP"/>
    </source>
</evidence>
<feature type="binding site" evidence="5">
    <location>
        <position position="200"/>
    </location>
    <ligand>
        <name>substrate</name>
    </ligand>
</feature>
<dbReference type="InterPro" id="IPR015868">
    <property type="entry name" value="Glutaminase"/>
</dbReference>
<feature type="binding site" evidence="5">
    <location>
        <position position="149"/>
    </location>
    <ligand>
        <name>substrate</name>
    </ligand>
</feature>
<feature type="binding site" evidence="5">
    <location>
        <position position="294"/>
    </location>
    <ligand>
        <name>substrate</name>
    </ligand>
</feature>
<evidence type="ECO:0000256" key="2">
    <source>
        <dbReference type="ARBA" id="ARBA00012918"/>
    </source>
</evidence>
<proteinExistence type="inferred from homology"/>
<feature type="chain" id="PRO_5045558546" description="Glutaminase" evidence="6">
    <location>
        <begin position="26"/>
        <end position="348"/>
    </location>
</feature>
<dbReference type="GO" id="GO:0004359">
    <property type="term" value="F:glutaminase activity"/>
    <property type="evidence" value="ECO:0007669"/>
    <property type="project" value="UniProtKB-EC"/>
</dbReference>